<accession>A0A1C5JUU5</accession>
<organism evidence="1 2">
    <name type="scientific">Micromonospora coxensis</name>
    <dbReference type="NCBI Taxonomy" id="356852"/>
    <lineage>
        <taxon>Bacteria</taxon>
        <taxon>Bacillati</taxon>
        <taxon>Actinomycetota</taxon>
        <taxon>Actinomycetes</taxon>
        <taxon>Micromonosporales</taxon>
        <taxon>Micromonosporaceae</taxon>
        <taxon>Micromonospora</taxon>
    </lineage>
</organism>
<keyword evidence="2" id="KW-1185">Reference proteome</keyword>
<protein>
    <submittedName>
        <fullName evidence="1">Uncharacterized protein</fullName>
    </submittedName>
</protein>
<evidence type="ECO:0000313" key="1">
    <source>
        <dbReference type="EMBL" id="SCG74365.1"/>
    </source>
</evidence>
<reference evidence="2" key="1">
    <citation type="submission" date="2016-06" db="EMBL/GenBank/DDBJ databases">
        <authorList>
            <person name="Varghese N."/>
            <person name="Submissions Spin"/>
        </authorList>
    </citation>
    <scope>NUCLEOTIDE SEQUENCE [LARGE SCALE GENOMIC DNA]</scope>
    <source>
        <strain evidence="2">DSM 45161</strain>
    </source>
</reference>
<sequence>MSDERSPVIGYGRLVGVSVSDGVRPSGARVEADR</sequence>
<name>A0A1C5JUU5_9ACTN</name>
<gene>
    <name evidence="1" type="ORF">GA0070614_5430</name>
</gene>
<evidence type="ECO:0000313" key="2">
    <source>
        <dbReference type="Proteomes" id="UP000198215"/>
    </source>
</evidence>
<dbReference type="EMBL" id="LT607753">
    <property type="protein sequence ID" value="SCG74365.1"/>
    <property type="molecule type" value="Genomic_DNA"/>
</dbReference>
<dbReference type="Proteomes" id="UP000198215">
    <property type="component" value="Chromosome I"/>
</dbReference>
<proteinExistence type="predicted"/>
<dbReference type="AlphaFoldDB" id="A0A1C5JUU5"/>